<evidence type="ECO:0000256" key="1">
    <source>
        <dbReference type="SAM" id="Phobius"/>
    </source>
</evidence>
<dbReference type="RefSeq" id="WP_200591420.1">
    <property type="nucleotide sequence ID" value="NZ_JAEPBG010000003.1"/>
</dbReference>
<sequence length="80" mass="8655">MTLSSILVGLEPLAIVYGVLGVGGLLNHWAMSRWKKETETYTITSPEGEKLSVTVSTKLTPKERSRIVQEALAALVTRGA</sequence>
<feature type="transmembrane region" description="Helical" evidence="1">
    <location>
        <begin position="6"/>
        <end position="26"/>
    </location>
</feature>
<accession>A0A934SZK9</accession>
<evidence type="ECO:0000313" key="2">
    <source>
        <dbReference type="EMBL" id="MBK4734633.1"/>
    </source>
</evidence>
<protein>
    <submittedName>
        <fullName evidence="2">Uncharacterized protein</fullName>
    </submittedName>
</protein>
<reference evidence="2" key="1">
    <citation type="submission" date="2021-01" db="EMBL/GenBank/DDBJ databases">
        <title>Genome sequence of strain Noviherbaspirillum sp. DKR-6.</title>
        <authorList>
            <person name="Chaudhary D.K."/>
        </authorList>
    </citation>
    <scope>NUCLEOTIDE SEQUENCE</scope>
    <source>
        <strain evidence="2">DKR-6</strain>
    </source>
</reference>
<keyword evidence="1" id="KW-0472">Membrane</keyword>
<proteinExistence type="predicted"/>
<dbReference type="EMBL" id="JAEPBG010000003">
    <property type="protein sequence ID" value="MBK4734633.1"/>
    <property type="molecule type" value="Genomic_DNA"/>
</dbReference>
<keyword evidence="1" id="KW-0812">Transmembrane</keyword>
<evidence type="ECO:0000313" key="3">
    <source>
        <dbReference type="Proteomes" id="UP000622890"/>
    </source>
</evidence>
<dbReference type="AlphaFoldDB" id="A0A934SZK9"/>
<dbReference type="Proteomes" id="UP000622890">
    <property type="component" value="Unassembled WGS sequence"/>
</dbReference>
<name>A0A934SZK9_9BURK</name>
<keyword evidence="3" id="KW-1185">Reference proteome</keyword>
<comment type="caution">
    <text evidence="2">The sequence shown here is derived from an EMBL/GenBank/DDBJ whole genome shotgun (WGS) entry which is preliminary data.</text>
</comment>
<keyword evidence="1" id="KW-1133">Transmembrane helix</keyword>
<organism evidence="2 3">
    <name type="scientific">Noviherbaspirillum pedocola</name>
    <dbReference type="NCBI Taxonomy" id="2801341"/>
    <lineage>
        <taxon>Bacteria</taxon>
        <taxon>Pseudomonadati</taxon>
        <taxon>Pseudomonadota</taxon>
        <taxon>Betaproteobacteria</taxon>
        <taxon>Burkholderiales</taxon>
        <taxon>Oxalobacteraceae</taxon>
        <taxon>Noviherbaspirillum</taxon>
    </lineage>
</organism>
<gene>
    <name evidence="2" type="ORF">JJB74_08465</name>
</gene>